<evidence type="ECO:0000256" key="7">
    <source>
        <dbReference type="ARBA" id="ARBA00023136"/>
    </source>
</evidence>
<feature type="transmembrane region" description="Helical" evidence="9">
    <location>
        <begin position="44"/>
        <end position="64"/>
    </location>
</feature>
<comment type="function">
    <text evidence="8">Probably a riboflavin-binding protein that interacts with the energy-coupling factor (ECF) ABC-transporter complex.</text>
</comment>
<accession>A0A511WSG0</accession>
<dbReference type="EMBL" id="BJYD01000012">
    <property type="protein sequence ID" value="GEN53183.1"/>
    <property type="molecule type" value="Genomic_DNA"/>
</dbReference>
<organism evidence="10 11">
    <name type="scientific">Halobacillus faecis</name>
    <dbReference type="NCBI Taxonomy" id="360184"/>
    <lineage>
        <taxon>Bacteria</taxon>
        <taxon>Bacillati</taxon>
        <taxon>Bacillota</taxon>
        <taxon>Bacilli</taxon>
        <taxon>Bacillales</taxon>
        <taxon>Bacillaceae</taxon>
        <taxon>Halobacillus</taxon>
    </lineage>
</organism>
<feature type="transmembrane region" description="Helical" evidence="9">
    <location>
        <begin position="112"/>
        <end position="131"/>
    </location>
</feature>
<evidence type="ECO:0000256" key="9">
    <source>
        <dbReference type="SAM" id="Phobius"/>
    </source>
</evidence>
<evidence type="ECO:0000256" key="3">
    <source>
        <dbReference type="ARBA" id="ARBA00022448"/>
    </source>
</evidence>
<reference evidence="10 11" key="1">
    <citation type="submission" date="2019-07" db="EMBL/GenBank/DDBJ databases">
        <title>Whole genome shotgun sequence of Halobacillus faecis NBRC 103569.</title>
        <authorList>
            <person name="Hosoyama A."/>
            <person name="Uohara A."/>
            <person name="Ohji S."/>
            <person name="Ichikawa N."/>
        </authorList>
    </citation>
    <scope>NUCLEOTIDE SEQUENCE [LARGE SCALE GENOMIC DNA]</scope>
    <source>
        <strain evidence="10 11">NBRC 103569</strain>
    </source>
</reference>
<dbReference type="GO" id="GO:0005886">
    <property type="term" value="C:plasma membrane"/>
    <property type="evidence" value="ECO:0007669"/>
    <property type="project" value="UniProtKB-SubCell"/>
</dbReference>
<keyword evidence="6 9" id="KW-1133">Transmembrane helix</keyword>
<dbReference type="PANTHER" id="PTHR38438">
    <property type="entry name" value="RIBOFLAVIN TRANSPORTER RIBU"/>
    <property type="match status" value="1"/>
</dbReference>
<gene>
    <name evidence="10" type="ORF">HFA01_14450</name>
</gene>
<keyword evidence="4 8" id="KW-1003">Cell membrane</keyword>
<keyword evidence="11" id="KW-1185">Reference proteome</keyword>
<comment type="subcellular location">
    <subcellularLocation>
        <location evidence="1">Cell membrane</location>
        <topology evidence="1">Multi-pass membrane protein</topology>
    </subcellularLocation>
</comment>
<dbReference type="PANTHER" id="PTHR38438:SF1">
    <property type="entry name" value="RIBOFLAVIN TRANSPORTER RIBU"/>
    <property type="match status" value="1"/>
</dbReference>
<evidence type="ECO:0000313" key="10">
    <source>
        <dbReference type="EMBL" id="GEN53183.1"/>
    </source>
</evidence>
<protein>
    <recommendedName>
        <fullName evidence="8">Riboflavin transporter</fullName>
    </recommendedName>
</protein>
<dbReference type="RefSeq" id="WP_246139289.1">
    <property type="nucleotide sequence ID" value="NZ_BJYD01000012.1"/>
</dbReference>
<name>A0A511WSG0_9BACI</name>
<comment type="similarity">
    <text evidence="2 8">Belongs to the prokaryotic riboflavin transporter (P-RFT) (TC 2.A.87) family.</text>
</comment>
<evidence type="ECO:0000256" key="2">
    <source>
        <dbReference type="ARBA" id="ARBA00005540"/>
    </source>
</evidence>
<comment type="caution">
    <text evidence="10">The sequence shown here is derived from an EMBL/GenBank/DDBJ whole genome shotgun (WGS) entry which is preliminary data.</text>
</comment>
<dbReference type="Gene3D" id="1.10.1760.20">
    <property type="match status" value="1"/>
</dbReference>
<dbReference type="AlphaFoldDB" id="A0A511WSG0"/>
<sequence>MTTPSKLQRMTTIGILSAISVLLYYIKFPVPFFPPFLTLDVSDIPALVGAITLGPVAGILIQFLKNIVDYISHGSYVGLPVGQIANFLSGSLMVGLIGAFYHFRKKIHISSYILSVLLFITSMYLLNYYFILPSIMNLMGISEAQYVEGFTQFNPMATDFTTAVLFVILPFNLIKVAMVYSIGLPFSLRLQRIIQPGRKNLAA</sequence>
<dbReference type="Pfam" id="PF12822">
    <property type="entry name" value="ECF_trnsprt"/>
    <property type="match status" value="1"/>
</dbReference>
<keyword evidence="5 9" id="KW-0812">Transmembrane</keyword>
<dbReference type="GO" id="GO:0032217">
    <property type="term" value="F:riboflavin transmembrane transporter activity"/>
    <property type="evidence" value="ECO:0007669"/>
    <property type="project" value="UniProtKB-UniRule"/>
</dbReference>
<evidence type="ECO:0000313" key="11">
    <source>
        <dbReference type="Proteomes" id="UP000321886"/>
    </source>
</evidence>
<dbReference type="Proteomes" id="UP000321886">
    <property type="component" value="Unassembled WGS sequence"/>
</dbReference>
<keyword evidence="3 8" id="KW-0813">Transport</keyword>
<feature type="transmembrane region" description="Helical" evidence="9">
    <location>
        <begin position="84"/>
        <end position="103"/>
    </location>
</feature>
<feature type="transmembrane region" description="Helical" evidence="9">
    <location>
        <begin position="163"/>
        <end position="188"/>
    </location>
</feature>
<evidence type="ECO:0000256" key="1">
    <source>
        <dbReference type="ARBA" id="ARBA00004651"/>
    </source>
</evidence>
<proteinExistence type="inferred from homology"/>
<keyword evidence="7 8" id="KW-0472">Membrane</keyword>
<dbReference type="InterPro" id="IPR025720">
    <property type="entry name" value="RibU"/>
</dbReference>
<evidence type="ECO:0000256" key="4">
    <source>
        <dbReference type="ARBA" id="ARBA00022475"/>
    </source>
</evidence>
<feature type="transmembrane region" description="Helical" evidence="9">
    <location>
        <begin position="12"/>
        <end position="32"/>
    </location>
</feature>
<evidence type="ECO:0000256" key="8">
    <source>
        <dbReference type="PIRNR" id="PIRNR037778"/>
    </source>
</evidence>
<dbReference type="InterPro" id="IPR024529">
    <property type="entry name" value="ECF_trnsprt_substrate-spec"/>
</dbReference>
<dbReference type="PIRSF" id="PIRSF037778">
    <property type="entry name" value="UCP037778_transp_RibU"/>
    <property type="match status" value="1"/>
</dbReference>
<evidence type="ECO:0000256" key="6">
    <source>
        <dbReference type="ARBA" id="ARBA00022989"/>
    </source>
</evidence>
<evidence type="ECO:0000256" key="5">
    <source>
        <dbReference type="ARBA" id="ARBA00022692"/>
    </source>
</evidence>